<dbReference type="PANTHER" id="PTHR13139:SF54">
    <property type="entry name" value="RING-TYPE E3 UBIQUITIN TRANSFERASE"/>
    <property type="match status" value="1"/>
</dbReference>
<keyword evidence="4" id="KW-0479">Metal-binding</keyword>
<dbReference type="PROSITE" id="PS50089">
    <property type="entry name" value="ZF_RING_2"/>
    <property type="match status" value="1"/>
</dbReference>
<evidence type="ECO:0000256" key="8">
    <source>
        <dbReference type="SAM" id="MobiDB-lite"/>
    </source>
</evidence>
<dbReference type="GO" id="GO:0003725">
    <property type="term" value="F:double-stranded RNA binding"/>
    <property type="evidence" value="ECO:0007669"/>
    <property type="project" value="TreeGrafter"/>
</dbReference>
<comment type="caution">
    <text evidence="10">The sequence shown here is derived from an EMBL/GenBank/DDBJ whole genome shotgun (WGS) entry which is preliminary data.</text>
</comment>
<keyword evidence="5 7" id="KW-0863">Zinc-finger</keyword>
<evidence type="ECO:0000256" key="1">
    <source>
        <dbReference type="ARBA" id="ARBA00000900"/>
    </source>
</evidence>
<feature type="region of interest" description="Disordered" evidence="8">
    <location>
        <begin position="626"/>
        <end position="706"/>
    </location>
</feature>
<dbReference type="Proteomes" id="UP000186922">
    <property type="component" value="Unassembled WGS sequence"/>
</dbReference>
<dbReference type="Pfam" id="PF18386">
    <property type="entry name" value="ROQ_II"/>
    <property type="match status" value="1"/>
</dbReference>
<feature type="compositionally biased region" description="Polar residues" evidence="8">
    <location>
        <begin position="689"/>
        <end position="706"/>
    </location>
</feature>
<dbReference type="Gene3D" id="3.30.40.10">
    <property type="entry name" value="Zinc/RING finger domain, C3HC4 (zinc finger)"/>
    <property type="match status" value="1"/>
</dbReference>
<feature type="region of interest" description="Disordered" evidence="8">
    <location>
        <begin position="496"/>
        <end position="522"/>
    </location>
</feature>
<feature type="compositionally biased region" description="Low complexity" evidence="8">
    <location>
        <begin position="662"/>
        <end position="681"/>
    </location>
</feature>
<dbReference type="Gene3D" id="1.20.120.1790">
    <property type="match status" value="1"/>
</dbReference>
<organism evidence="10 11">
    <name type="scientific">Ramazzottius varieornatus</name>
    <name type="common">Water bear</name>
    <name type="synonym">Tardigrade</name>
    <dbReference type="NCBI Taxonomy" id="947166"/>
    <lineage>
        <taxon>Eukaryota</taxon>
        <taxon>Metazoa</taxon>
        <taxon>Ecdysozoa</taxon>
        <taxon>Tardigrada</taxon>
        <taxon>Eutardigrada</taxon>
        <taxon>Parachela</taxon>
        <taxon>Hypsibioidea</taxon>
        <taxon>Ramazzottiidae</taxon>
        <taxon>Ramazzottius</taxon>
    </lineage>
</organism>
<evidence type="ECO:0000313" key="11">
    <source>
        <dbReference type="Proteomes" id="UP000186922"/>
    </source>
</evidence>
<dbReference type="Pfam" id="PF21206">
    <property type="entry name" value="Roquin_1_2-like_ROQ"/>
    <property type="match status" value="1"/>
</dbReference>
<dbReference type="GO" id="GO:0000288">
    <property type="term" value="P:nuclear-transcribed mRNA catabolic process, deadenylation-dependent decay"/>
    <property type="evidence" value="ECO:0007669"/>
    <property type="project" value="TreeGrafter"/>
</dbReference>
<dbReference type="GO" id="GO:0035613">
    <property type="term" value="F:RNA stem-loop binding"/>
    <property type="evidence" value="ECO:0007669"/>
    <property type="project" value="TreeGrafter"/>
</dbReference>
<feature type="compositionally biased region" description="Polar residues" evidence="8">
    <location>
        <begin position="536"/>
        <end position="552"/>
    </location>
</feature>
<dbReference type="GO" id="GO:0061630">
    <property type="term" value="F:ubiquitin protein ligase activity"/>
    <property type="evidence" value="ECO:0007669"/>
    <property type="project" value="UniProtKB-EC"/>
</dbReference>
<dbReference type="EC" id="2.3.2.27" evidence="2"/>
<keyword evidence="3" id="KW-0808">Transferase</keyword>
<dbReference type="OrthoDB" id="10067217at2759"/>
<comment type="catalytic activity">
    <reaction evidence="1">
        <text>S-ubiquitinyl-[E2 ubiquitin-conjugating enzyme]-L-cysteine + [acceptor protein]-L-lysine = [E2 ubiquitin-conjugating enzyme]-L-cysteine + N(6)-ubiquitinyl-[acceptor protein]-L-lysine.</text>
        <dbReference type="EC" id="2.3.2.27"/>
    </reaction>
</comment>
<dbReference type="InterPro" id="IPR017907">
    <property type="entry name" value="Znf_RING_CS"/>
</dbReference>
<dbReference type="GO" id="GO:0008270">
    <property type="term" value="F:zinc ion binding"/>
    <property type="evidence" value="ECO:0007669"/>
    <property type="project" value="UniProtKB-KW"/>
</dbReference>
<dbReference type="GO" id="GO:0000209">
    <property type="term" value="P:protein polyubiquitination"/>
    <property type="evidence" value="ECO:0007669"/>
    <property type="project" value="TreeGrafter"/>
</dbReference>
<evidence type="ECO:0000256" key="4">
    <source>
        <dbReference type="ARBA" id="ARBA00022723"/>
    </source>
</evidence>
<dbReference type="InterPro" id="IPR052249">
    <property type="entry name" value="Roquin_domain"/>
</dbReference>
<evidence type="ECO:0000256" key="5">
    <source>
        <dbReference type="ARBA" id="ARBA00022771"/>
    </source>
</evidence>
<feature type="compositionally biased region" description="Polar residues" evidence="8">
    <location>
        <begin position="506"/>
        <end position="522"/>
    </location>
</feature>
<dbReference type="InterPro" id="IPR001841">
    <property type="entry name" value="Znf_RING"/>
</dbReference>
<dbReference type="EMBL" id="BDGG01000025">
    <property type="protein sequence ID" value="GAV09690.1"/>
    <property type="molecule type" value="Genomic_DNA"/>
</dbReference>
<dbReference type="AlphaFoldDB" id="A0A1D1W8J8"/>
<dbReference type="InterPro" id="IPR013083">
    <property type="entry name" value="Znf_RING/FYVE/PHD"/>
</dbReference>
<reference evidence="10 11" key="1">
    <citation type="journal article" date="2016" name="Nat. Commun.">
        <title>Extremotolerant tardigrade genome and improved radiotolerance of human cultured cells by tardigrade-unique protein.</title>
        <authorList>
            <person name="Hashimoto T."/>
            <person name="Horikawa D.D."/>
            <person name="Saito Y."/>
            <person name="Kuwahara H."/>
            <person name="Kozuka-Hata H."/>
            <person name="Shin-I T."/>
            <person name="Minakuchi Y."/>
            <person name="Ohishi K."/>
            <person name="Motoyama A."/>
            <person name="Aizu T."/>
            <person name="Enomoto A."/>
            <person name="Kondo K."/>
            <person name="Tanaka S."/>
            <person name="Hara Y."/>
            <person name="Koshikawa S."/>
            <person name="Sagara H."/>
            <person name="Miura T."/>
            <person name="Yokobori S."/>
            <person name="Miyagawa K."/>
            <person name="Suzuki Y."/>
            <person name="Kubo T."/>
            <person name="Oyama M."/>
            <person name="Kohara Y."/>
            <person name="Fujiyama A."/>
            <person name="Arakawa K."/>
            <person name="Katayama T."/>
            <person name="Toyoda A."/>
            <person name="Kunieda T."/>
        </authorList>
    </citation>
    <scope>NUCLEOTIDE SEQUENCE [LARGE SCALE GENOMIC DNA]</scope>
    <source>
        <strain evidence="10 11">YOKOZUNA-1</strain>
    </source>
</reference>
<gene>
    <name evidence="10" type="primary">RvY_19187-1</name>
    <name evidence="10" type="synonym">RvY_19187.1</name>
    <name evidence="10" type="ORF">RvY_19187</name>
</gene>
<dbReference type="SUPFAM" id="SSF57850">
    <property type="entry name" value="RING/U-box"/>
    <property type="match status" value="1"/>
</dbReference>
<dbReference type="GO" id="GO:0003729">
    <property type="term" value="F:mRNA binding"/>
    <property type="evidence" value="ECO:0007669"/>
    <property type="project" value="TreeGrafter"/>
</dbReference>
<evidence type="ECO:0000256" key="6">
    <source>
        <dbReference type="ARBA" id="ARBA00022833"/>
    </source>
</evidence>
<dbReference type="STRING" id="947166.A0A1D1W8J8"/>
<dbReference type="InterPro" id="IPR048575">
    <property type="entry name" value="Roquin_1_2-like_ROQ"/>
</dbReference>
<dbReference type="FunFam" id="1.20.120.1790:FF:000001">
    <property type="entry name" value="roquin-1 isoform X1"/>
    <property type="match status" value="1"/>
</dbReference>
<evidence type="ECO:0000256" key="3">
    <source>
        <dbReference type="ARBA" id="ARBA00022679"/>
    </source>
</evidence>
<evidence type="ECO:0000313" key="10">
    <source>
        <dbReference type="EMBL" id="GAV09690.1"/>
    </source>
</evidence>
<protein>
    <recommendedName>
        <fullName evidence="2">RING-type E3 ubiquitin transferase</fullName>
        <ecNumber evidence="2">2.3.2.27</ecNumber>
    </recommendedName>
</protein>
<evidence type="ECO:0000256" key="7">
    <source>
        <dbReference type="PROSITE-ProRule" id="PRU00175"/>
    </source>
</evidence>
<accession>A0A1D1W8J8</accession>
<evidence type="ECO:0000259" key="9">
    <source>
        <dbReference type="PROSITE" id="PS50089"/>
    </source>
</evidence>
<feature type="region of interest" description="Disordered" evidence="8">
    <location>
        <begin position="536"/>
        <end position="589"/>
    </location>
</feature>
<name>A0A1D1W8J8_RAMVA</name>
<dbReference type="GO" id="GO:0006511">
    <property type="term" value="P:ubiquitin-dependent protein catabolic process"/>
    <property type="evidence" value="ECO:0007669"/>
    <property type="project" value="TreeGrafter"/>
</dbReference>
<feature type="domain" description="RING-type" evidence="9">
    <location>
        <begin position="14"/>
        <end position="56"/>
    </location>
</feature>
<dbReference type="InterPro" id="IPR041523">
    <property type="entry name" value="ROQ_II"/>
</dbReference>
<dbReference type="PROSITE" id="PS00518">
    <property type="entry name" value="ZF_RING_1"/>
    <property type="match status" value="1"/>
</dbReference>
<proteinExistence type="predicted"/>
<sequence length="706" mass="79137">MPFFSQQWEEVLSCSVCNRRFDVVRIPTSLVCGHTICNVCISSLHLGSSTICPLDQVDQKLIVAFLPPNTPMLELLQLDWRHSVALQHRSMMSEKIFDDDEQQKDYRFAVGIVERLAQTIVASSVVNKSIQRKLLTLFQCQFFVEDGRTKAIKASRSICERIVMELILHHQNMQQLTTHLWTAVRARGCQFLGPAMQEEVLKLVLLALETGTALSRKVLVMFIVQKLKPQYAQASKTSVGHVVQLLYRASCFKVSKREGDSSLMELKDEFRTYDALRREHDAQIIQIAQEAGLRIAPEQWSALLYGDQQHKSFMQSIIDKLQTNQSFPQSVQELLIAVQRSGDPDSLNGLKEPLDFIVSLEAEVNSPPTLQLLTSLFSHLFQVVTIYLQFLTDVAQARENALHSRSRKAHLTHSPSFPILEDRANQMNQASIPSQSSHCSQFNQPNVLHRNFHQPLTASRSLPPTDVLANGIRNMELSNGTNRHTSVFRQSPLAMNSHRDVPSFPASGSTPSFPRQASRMQSSPLQTLNHMFPPQINSQGFFSSLRNGNGKQYESGQEFSSSAGSSPRTQPEVSREFFRQPLSTTWSTPNTNLKFGDEAKGFSLEFKTSMSSSTLMEDFRKWRDDTPSSNGMHRISSFSDQLSTSDSSYGSDGFRSSHPPLSRQYASFGSSASSSSHPFRSLVSHGDEATSSPVSDQNGLSNGWLL</sequence>
<feature type="compositionally biased region" description="Low complexity" evidence="8">
    <location>
        <begin position="636"/>
        <end position="652"/>
    </location>
</feature>
<keyword evidence="6" id="KW-0862">Zinc</keyword>
<keyword evidence="11" id="KW-1185">Reference proteome</keyword>
<dbReference type="PANTHER" id="PTHR13139">
    <property type="entry name" value="RING FINGER AND CCCH-TYPE ZINC FINGER DOMAIN-CONTAINING PROTEIN"/>
    <property type="match status" value="1"/>
</dbReference>
<evidence type="ECO:0000256" key="2">
    <source>
        <dbReference type="ARBA" id="ARBA00012483"/>
    </source>
</evidence>
<feature type="compositionally biased region" description="Low complexity" evidence="8">
    <location>
        <begin position="554"/>
        <end position="566"/>
    </location>
</feature>
<dbReference type="SMART" id="SM00184">
    <property type="entry name" value="RING"/>
    <property type="match status" value="1"/>
</dbReference>
<dbReference type="GO" id="GO:0010494">
    <property type="term" value="C:cytoplasmic stress granule"/>
    <property type="evidence" value="ECO:0007669"/>
    <property type="project" value="TreeGrafter"/>
</dbReference>